<proteinExistence type="predicted"/>
<dbReference type="OrthoDB" id="5918912at2"/>
<reference evidence="3 4" key="1">
    <citation type="submission" date="2016-06" db="EMBL/GenBank/DDBJ databases">
        <authorList>
            <person name="Kjaerup R.B."/>
            <person name="Dalgaard T.S."/>
            <person name="Juul-Madsen H.R."/>
        </authorList>
    </citation>
    <scope>NUCLEOTIDE SEQUENCE [LARGE SCALE GENOMIC DNA]</scope>
    <source>
        <strain evidence="3 4">CECT 5080</strain>
    </source>
</reference>
<keyword evidence="1" id="KW-0812">Transmembrane</keyword>
<keyword evidence="1" id="KW-1133">Transmembrane helix</keyword>
<organism evidence="3 4">
    <name type="scientific">Marinomonas aquimarina</name>
    <dbReference type="NCBI Taxonomy" id="295068"/>
    <lineage>
        <taxon>Bacteria</taxon>
        <taxon>Pseudomonadati</taxon>
        <taxon>Pseudomonadota</taxon>
        <taxon>Gammaproteobacteria</taxon>
        <taxon>Oceanospirillales</taxon>
        <taxon>Oceanospirillaceae</taxon>
        <taxon>Marinomonas</taxon>
    </lineage>
</organism>
<name>A0A1A8TM74_9GAMM</name>
<dbReference type="RefSeq" id="WP_067210895.1">
    <property type="nucleotide sequence ID" value="NZ_FLOC01000016.1"/>
</dbReference>
<evidence type="ECO:0000313" key="4">
    <source>
        <dbReference type="Proteomes" id="UP000092627"/>
    </source>
</evidence>
<evidence type="ECO:0000313" key="3">
    <source>
        <dbReference type="EMBL" id="SBS33659.1"/>
    </source>
</evidence>
<dbReference type="EMBL" id="FLOC01000016">
    <property type="protein sequence ID" value="SBS33659.1"/>
    <property type="molecule type" value="Genomic_DNA"/>
</dbReference>
<dbReference type="Proteomes" id="UP000092627">
    <property type="component" value="Unassembled WGS sequence"/>
</dbReference>
<feature type="domain" description="DUF6868" evidence="2">
    <location>
        <begin position="3"/>
        <end position="80"/>
    </location>
</feature>
<evidence type="ECO:0000256" key="1">
    <source>
        <dbReference type="SAM" id="Phobius"/>
    </source>
</evidence>
<feature type="transmembrane region" description="Helical" evidence="1">
    <location>
        <begin position="6"/>
        <end position="33"/>
    </location>
</feature>
<feature type="transmembrane region" description="Helical" evidence="1">
    <location>
        <begin position="54"/>
        <end position="76"/>
    </location>
</feature>
<keyword evidence="4" id="KW-1185">Reference proteome</keyword>
<sequence>MFEVDQVTALLGWCVVINIALLSFTAIVILLFKEQVVGIHMRLFRIERGALERLYFNWLGHYKLINVVFFLVPYIALKIIT</sequence>
<evidence type="ECO:0000259" key="2">
    <source>
        <dbReference type="Pfam" id="PF21742"/>
    </source>
</evidence>
<protein>
    <recommendedName>
        <fullName evidence="2">DUF6868 domain-containing protein</fullName>
    </recommendedName>
</protein>
<gene>
    <name evidence="3" type="ORF">MAQ5080_02640</name>
</gene>
<dbReference type="InterPro" id="IPR049220">
    <property type="entry name" value="DUF6868"/>
</dbReference>
<keyword evidence="1" id="KW-0472">Membrane</keyword>
<dbReference type="AlphaFoldDB" id="A0A1A8TM74"/>
<dbReference type="Pfam" id="PF21742">
    <property type="entry name" value="DUF6868"/>
    <property type="match status" value="1"/>
</dbReference>
<accession>A0A1A8TM74</accession>